<evidence type="ECO:0000313" key="4">
    <source>
        <dbReference type="Proteomes" id="UP001244443"/>
    </source>
</evidence>
<dbReference type="Proteomes" id="UP001244443">
    <property type="component" value="Chromosome"/>
</dbReference>
<dbReference type="EMBL" id="CP129970">
    <property type="protein sequence ID" value="WKK86465.2"/>
    <property type="molecule type" value="Genomic_DNA"/>
</dbReference>
<protein>
    <submittedName>
        <fullName evidence="3">Uncharacterized protein</fullName>
    </submittedName>
</protein>
<reference evidence="3" key="1">
    <citation type="submission" date="2023-08" db="EMBL/GenBank/DDBJ databases">
        <title>Comparative genomics and taxonomic characterization of three novel marine species of genus Marivirga.</title>
        <authorList>
            <person name="Muhammad N."/>
            <person name="Kim S.-G."/>
        </authorList>
    </citation>
    <scope>NUCLEOTIDE SEQUENCE [LARGE SCALE GENOMIC DNA]</scope>
    <source>
        <strain evidence="3">ABR2-2</strain>
    </source>
</reference>
<keyword evidence="4" id="KW-1185">Reference proteome</keyword>
<keyword evidence="2" id="KW-0472">Membrane</keyword>
<evidence type="ECO:0000256" key="2">
    <source>
        <dbReference type="SAM" id="Phobius"/>
    </source>
</evidence>
<name>A0AA49GGY9_9BACT</name>
<dbReference type="RefSeq" id="WP_308358101.1">
    <property type="nucleotide sequence ID" value="NZ_CP129970.2"/>
</dbReference>
<organism evidence="3 4">
    <name type="scientific">Marivirga arenosa</name>
    <dbReference type="NCBI Taxonomy" id="3059076"/>
    <lineage>
        <taxon>Bacteria</taxon>
        <taxon>Pseudomonadati</taxon>
        <taxon>Bacteroidota</taxon>
        <taxon>Cytophagia</taxon>
        <taxon>Cytophagales</taxon>
        <taxon>Marivirgaceae</taxon>
        <taxon>Marivirga</taxon>
    </lineage>
</organism>
<gene>
    <name evidence="3" type="ORF">QYS48_05825</name>
</gene>
<keyword evidence="2" id="KW-1133">Transmembrane helix</keyword>
<feature type="transmembrane region" description="Helical" evidence="2">
    <location>
        <begin position="65"/>
        <end position="84"/>
    </location>
</feature>
<feature type="region of interest" description="Disordered" evidence="1">
    <location>
        <begin position="1"/>
        <end position="29"/>
    </location>
</feature>
<proteinExistence type="predicted"/>
<sequence length="85" mass="9788">MTGGAGFARQGSDSFKQNRALRNKRKRMSDSPYIKVRGVKGKRNADFDFKAIQKFREDRRRKSRIITIIISITFILLAIVLLMIA</sequence>
<evidence type="ECO:0000313" key="3">
    <source>
        <dbReference type="EMBL" id="WKK86465.2"/>
    </source>
</evidence>
<evidence type="ECO:0000256" key="1">
    <source>
        <dbReference type="SAM" id="MobiDB-lite"/>
    </source>
</evidence>
<accession>A0AA49GGY9</accession>
<dbReference type="AlphaFoldDB" id="A0AA49GGY9"/>
<keyword evidence="2" id="KW-0812">Transmembrane</keyword>